<dbReference type="EMBL" id="JAHLPM010000025">
    <property type="protein sequence ID" value="MBU5440099.1"/>
    <property type="molecule type" value="Genomic_DNA"/>
</dbReference>
<sequence>MPGISIRCGAPRGVSPIVPIGANAGAPNNPLQQKEILRETLLNLVSIDKPGQNVPLPIEY</sequence>
<reference evidence="1 2" key="1">
    <citation type="submission" date="2021-06" db="EMBL/GenBank/DDBJ databases">
        <authorList>
            <person name="Sun Q."/>
            <person name="Li D."/>
        </authorList>
    </citation>
    <scope>NUCLEOTIDE SEQUENCE [LARGE SCALE GENOMIC DNA]</scope>
    <source>
        <strain evidence="1 2">MSJ-40</strain>
    </source>
</reference>
<keyword evidence="2" id="KW-1185">Reference proteome</keyword>
<accession>A0ABS6EAZ0</accession>
<evidence type="ECO:0000313" key="1">
    <source>
        <dbReference type="EMBL" id="MBU5440099.1"/>
    </source>
</evidence>
<protein>
    <submittedName>
        <fullName evidence="1">Uncharacterized protein</fullName>
    </submittedName>
</protein>
<organism evidence="1 2">
    <name type="scientific">Tissierella simiarum</name>
    <dbReference type="NCBI Taxonomy" id="2841534"/>
    <lineage>
        <taxon>Bacteria</taxon>
        <taxon>Bacillati</taxon>
        <taxon>Bacillota</taxon>
        <taxon>Tissierellia</taxon>
        <taxon>Tissierellales</taxon>
        <taxon>Tissierellaceae</taxon>
        <taxon>Tissierella</taxon>
    </lineage>
</organism>
<gene>
    <name evidence="1" type="ORF">KQI42_19070</name>
</gene>
<evidence type="ECO:0000313" key="2">
    <source>
        <dbReference type="Proteomes" id="UP000749471"/>
    </source>
</evidence>
<comment type="caution">
    <text evidence="1">The sequence shown here is derived from an EMBL/GenBank/DDBJ whole genome shotgun (WGS) entry which is preliminary data.</text>
</comment>
<proteinExistence type="predicted"/>
<name>A0ABS6EAZ0_9FIRM</name>
<dbReference type="Proteomes" id="UP000749471">
    <property type="component" value="Unassembled WGS sequence"/>
</dbReference>